<feature type="transmembrane region" description="Helical" evidence="9">
    <location>
        <begin position="161"/>
        <end position="182"/>
    </location>
</feature>
<dbReference type="GO" id="GO:0005886">
    <property type="term" value="C:plasma membrane"/>
    <property type="evidence" value="ECO:0007669"/>
    <property type="project" value="UniProtKB-SubCell"/>
</dbReference>
<dbReference type="GO" id="GO:0008137">
    <property type="term" value="F:NADH dehydrogenase (ubiquinone) activity"/>
    <property type="evidence" value="ECO:0007669"/>
    <property type="project" value="InterPro"/>
</dbReference>
<feature type="transmembrane region" description="Helical" evidence="9">
    <location>
        <begin position="71"/>
        <end position="94"/>
    </location>
</feature>
<feature type="transmembrane region" description="Helical" evidence="9">
    <location>
        <begin position="131"/>
        <end position="149"/>
    </location>
</feature>
<dbReference type="InterPro" id="IPR001750">
    <property type="entry name" value="ND/Mrp_TM"/>
</dbReference>
<keyword evidence="12" id="KW-1185">Reference proteome</keyword>
<dbReference type="KEGG" id="rbg:BG454_08255"/>
<dbReference type="PANTHER" id="PTHR42703">
    <property type="entry name" value="NADH DEHYDROGENASE"/>
    <property type="match status" value="1"/>
</dbReference>
<evidence type="ECO:0000256" key="4">
    <source>
        <dbReference type="ARBA" id="ARBA00022475"/>
    </source>
</evidence>
<feature type="transmembrane region" description="Helical" evidence="9">
    <location>
        <begin position="202"/>
        <end position="228"/>
    </location>
</feature>
<feature type="transmembrane region" description="Helical" evidence="9">
    <location>
        <begin position="30"/>
        <end position="51"/>
    </location>
</feature>
<keyword evidence="6 9" id="KW-1133">Transmembrane helix</keyword>
<dbReference type="PANTHER" id="PTHR42703:SF1">
    <property type="entry name" value="NA(+)_H(+) ANTIPORTER SUBUNIT D1"/>
    <property type="match status" value="1"/>
</dbReference>
<dbReference type="InterPro" id="IPR050586">
    <property type="entry name" value="CPA3_Na-H_Antiporter_D"/>
</dbReference>
<feature type="transmembrane region" description="Helical" evidence="9">
    <location>
        <begin position="405"/>
        <end position="430"/>
    </location>
</feature>
<dbReference type="OrthoDB" id="9768329at2"/>
<comment type="subcellular location">
    <subcellularLocation>
        <location evidence="2">Cell membrane</location>
        <topology evidence="2">Multi-pass membrane protein</topology>
    </subcellularLocation>
    <subcellularLocation>
        <location evidence="8">Membrane</location>
        <topology evidence="8">Multi-pass membrane protein</topology>
    </subcellularLocation>
</comment>
<comment type="function">
    <text evidence="1">NDH-1 shuttles electrons from NADH, via FMN and iron-sulfur (Fe-S) centers, to quinones in the respiratory chain. The immediate electron acceptor for the enzyme in this species is believed to be ubiquinone. Couples the redox reaction to proton translocation (for every two electrons transferred, four hydrogen ions are translocated across the cytoplasmic membrane), and thus conserves the redox energy in a proton gradient.</text>
</comment>
<feature type="transmembrane region" description="Helical" evidence="9">
    <location>
        <begin position="298"/>
        <end position="320"/>
    </location>
</feature>
<dbReference type="NCBIfam" id="NF009306">
    <property type="entry name" value="PRK12663.1"/>
    <property type="match status" value="1"/>
</dbReference>
<feature type="transmembrane region" description="Helical" evidence="9">
    <location>
        <begin position="235"/>
        <end position="253"/>
    </location>
</feature>
<dbReference type="STRING" id="441209.GCA_001870665_01427"/>
<evidence type="ECO:0000256" key="9">
    <source>
        <dbReference type="SAM" id="Phobius"/>
    </source>
</evidence>
<sequence>MSWVLVMPIAVPFVTAVVAYLARNYPAGRWISLAGSALSLVASAVLMVAVLNEGVVAAQMSNWNAPFGITLVADYLSAVMVVITAITGLATAIYALGEIPEETESLGFYALFQVLIAGVTGAFLTGDLFNLYVWFEVMLIASFSLLVIGGGKERLDAGIKYVALNLVSTLVFLSGIGLLYGVTGTLNMADLREAVANAENQGLITVIAMMFMVGFGVKAAVFPLFFWLPASYHTPYFTISAVFAGLLTKVGVYALMRMFTLVFVGDVGFTHEILIWVSLLTMFTGVIGAAAQSDFRKILSFHIISQIGYMTLGLALFTPLALMGGVFYLVHHIIVKANLFFVAGLAKQYAGSTDLNRIGGLYKSAPLLAALFIIPAFSLAGFPPLSGFWAKYLIVKAALELDAWFIAFVSLLVGLLTIFSMTKIWGMAFWKPHPDGIDPTPDRAPARVTLAMMIPIIALASMTIVIGFYPEPFVQFAQTAAEQLLDPSDYVTTVLGVQP</sequence>
<dbReference type="GO" id="GO:0042773">
    <property type="term" value="P:ATP synthesis coupled electron transport"/>
    <property type="evidence" value="ECO:0007669"/>
    <property type="project" value="InterPro"/>
</dbReference>
<proteinExistence type="inferred from homology"/>
<feature type="transmembrane region" description="Helical" evidence="9">
    <location>
        <begin position="106"/>
        <end position="125"/>
    </location>
</feature>
<evidence type="ECO:0000256" key="8">
    <source>
        <dbReference type="RuleBase" id="RU000320"/>
    </source>
</evidence>
<name>A0A2K8K8P8_9RHOB</name>
<evidence type="ECO:0000256" key="7">
    <source>
        <dbReference type="ARBA" id="ARBA00023136"/>
    </source>
</evidence>
<protein>
    <submittedName>
        <fullName evidence="11">Na+/H+ antiporter subunit D</fullName>
    </submittedName>
</protein>
<evidence type="ECO:0000256" key="2">
    <source>
        <dbReference type="ARBA" id="ARBA00004651"/>
    </source>
</evidence>
<evidence type="ECO:0000313" key="12">
    <source>
        <dbReference type="Proteomes" id="UP000228948"/>
    </source>
</evidence>
<keyword evidence="7 9" id="KW-0472">Membrane</keyword>
<evidence type="ECO:0000256" key="1">
    <source>
        <dbReference type="ARBA" id="ARBA00002378"/>
    </source>
</evidence>
<dbReference type="PRINTS" id="PR01437">
    <property type="entry name" value="NUOXDRDTASE4"/>
</dbReference>
<dbReference type="Pfam" id="PF00361">
    <property type="entry name" value="Proton_antipo_M"/>
    <property type="match status" value="1"/>
</dbReference>
<feature type="transmembrane region" description="Helical" evidence="9">
    <location>
        <begin position="367"/>
        <end position="385"/>
    </location>
</feature>
<feature type="domain" description="NADH:quinone oxidoreductase/Mrp antiporter transmembrane" evidence="10">
    <location>
        <begin position="126"/>
        <end position="416"/>
    </location>
</feature>
<dbReference type="EMBL" id="CP024899">
    <property type="protein sequence ID" value="ATX65821.1"/>
    <property type="molecule type" value="Genomic_DNA"/>
</dbReference>
<feature type="transmembrane region" description="Helical" evidence="9">
    <location>
        <begin position="450"/>
        <end position="469"/>
    </location>
</feature>
<gene>
    <name evidence="11" type="ORF">BG454_08255</name>
</gene>
<dbReference type="Proteomes" id="UP000228948">
    <property type="component" value="Chromosome"/>
</dbReference>
<evidence type="ECO:0000256" key="6">
    <source>
        <dbReference type="ARBA" id="ARBA00022989"/>
    </source>
</evidence>
<accession>A0A2K8K8P8</accession>
<organism evidence="11 12">
    <name type="scientific">Roseinatronobacter bogoriensis subsp. barguzinensis</name>
    <dbReference type="NCBI Taxonomy" id="441209"/>
    <lineage>
        <taxon>Bacteria</taxon>
        <taxon>Pseudomonadati</taxon>
        <taxon>Pseudomonadota</taxon>
        <taxon>Alphaproteobacteria</taxon>
        <taxon>Rhodobacterales</taxon>
        <taxon>Paracoccaceae</taxon>
        <taxon>Roseinatronobacter</taxon>
    </lineage>
</organism>
<keyword evidence="4" id="KW-1003">Cell membrane</keyword>
<evidence type="ECO:0000259" key="10">
    <source>
        <dbReference type="Pfam" id="PF00361"/>
    </source>
</evidence>
<keyword evidence="5 8" id="KW-0812">Transmembrane</keyword>
<evidence type="ECO:0000313" key="11">
    <source>
        <dbReference type="EMBL" id="ATX65821.1"/>
    </source>
</evidence>
<evidence type="ECO:0000256" key="5">
    <source>
        <dbReference type="ARBA" id="ARBA00022692"/>
    </source>
</evidence>
<dbReference type="AlphaFoldDB" id="A0A2K8K8P8"/>
<feature type="transmembrane region" description="Helical" evidence="9">
    <location>
        <begin position="273"/>
        <end position="291"/>
    </location>
</feature>
<feature type="transmembrane region" description="Helical" evidence="9">
    <location>
        <begin position="6"/>
        <end position="23"/>
    </location>
</feature>
<dbReference type="InterPro" id="IPR003918">
    <property type="entry name" value="NADH_UbQ_OxRdtase"/>
</dbReference>
<feature type="transmembrane region" description="Helical" evidence="9">
    <location>
        <begin position="326"/>
        <end position="346"/>
    </location>
</feature>
<reference evidence="11 12" key="1">
    <citation type="submission" date="2017-11" db="EMBL/GenBank/DDBJ databases">
        <title>Revised Sequence and Annotation of the Rhodobaca barguzinensis strain alga05 Genome.</title>
        <authorList>
            <person name="Kopejtka K."/>
            <person name="Tomasch J.M."/>
            <person name="Bunk B."/>
            <person name="Koblizek M."/>
        </authorList>
    </citation>
    <scope>NUCLEOTIDE SEQUENCE [LARGE SCALE GENOMIC DNA]</scope>
    <source>
        <strain evidence="12">alga05</strain>
    </source>
</reference>
<comment type="similarity">
    <text evidence="3">Belongs to the CPA3 antiporters (TC 2.A.63) subunit D family.</text>
</comment>
<evidence type="ECO:0000256" key="3">
    <source>
        <dbReference type="ARBA" id="ARBA00005346"/>
    </source>
</evidence>
<dbReference type="RefSeq" id="WP_071480365.1">
    <property type="nucleotide sequence ID" value="NZ_CP024899.1"/>
</dbReference>